<dbReference type="PROSITE" id="PS01180">
    <property type="entry name" value="CUB"/>
    <property type="match status" value="1"/>
</dbReference>
<protein>
    <submittedName>
        <fullName evidence="6">CUB domain-containing protein</fullName>
    </submittedName>
</protein>
<gene>
    <name evidence="4" type="ORF">HPLM_LOCUS2425</name>
</gene>
<dbReference type="EMBL" id="UZAF01004955">
    <property type="protein sequence ID" value="VDO14667.1"/>
    <property type="molecule type" value="Genomic_DNA"/>
</dbReference>
<evidence type="ECO:0000313" key="4">
    <source>
        <dbReference type="EMBL" id="VDO14667.1"/>
    </source>
</evidence>
<evidence type="ECO:0000313" key="5">
    <source>
        <dbReference type="Proteomes" id="UP000268014"/>
    </source>
</evidence>
<feature type="domain" description="CUB" evidence="3">
    <location>
        <begin position="25"/>
        <end position="85"/>
    </location>
</feature>
<evidence type="ECO:0000256" key="1">
    <source>
        <dbReference type="ARBA" id="ARBA00023157"/>
    </source>
</evidence>
<organism evidence="6">
    <name type="scientific">Haemonchus placei</name>
    <name type="common">Barber's pole worm</name>
    <dbReference type="NCBI Taxonomy" id="6290"/>
    <lineage>
        <taxon>Eukaryota</taxon>
        <taxon>Metazoa</taxon>
        <taxon>Ecdysozoa</taxon>
        <taxon>Nematoda</taxon>
        <taxon>Chromadorea</taxon>
        <taxon>Rhabditida</taxon>
        <taxon>Rhabditina</taxon>
        <taxon>Rhabditomorpha</taxon>
        <taxon>Strongyloidea</taxon>
        <taxon>Trichostrongylidae</taxon>
        <taxon>Haemonchus</taxon>
    </lineage>
</organism>
<evidence type="ECO:0000256" key="2">
    <source>
        <dbReference type="PROSITE-ProRule" id="PRU00059"/>
    </source>
</evidence>
<proteinExistence type="predicted"/>
<sequence length="114" mass="13181">MSHKTVELLPIQLAINSGQFDYTGCPSNNDFYYEGVISSPYYPKLYPPNTECYYYITAEPGKVLSFNFTHFDMESCCDYITIYDGNGMRSPKLVHGGKRRTISRAWSRDRIPNR</sequence>
<dbReference type="SMART" id="SM00042">
    <property type="entry name" value="CUB"/>
    <property type="match status" value="1"/>
</dbReference>
<dbReference type="InterPro" id="IPR035914">
    <property type="entry name" value="Sperma_CUB_dom_sf"/>
</dbReference>
<accession>A0A0N4VYQ7</accession>
<dbReference type="OrthoDB" id="6369184at2759"/>
<dbReference type="SUPFAM" id="SSF49854">
    <property type="entry name" value="Spermadhesin, CUB domain"/>
    <property type="match status" value="1"/>
</dbReference>
<dbReference type="STRING" id="6290.A0A0N4VYQ7"/>
<dbReference type="InterPro" id="IPR000859">
    <property type="entry name" value="CUB_dom"/>
</dbReference>
<dbReference type="Proteomes" id="UP000268014">
    <property type="component" value="Unassembled WGS sequence"/>
</dbReference>
<comment type="caution">
    <text evidence="2">Lacks conserved residue(s) required for the propagation of feature annotation.</text>
</comment>
<dbReference type="InterPro" id="IPR052129">
    <property type="entry name" value="Spermadhesin-Link_domain"/>
</dbReference>
<evidence type="ECO:0000313" key="6">
    <source>
        <dbReference type="WBParaSite" id="HPLM_0000242801-mRNA-1"/>
    </source>
</evidence>
<dbReference type="PANTHER" id="PTHR46908">
    <property type="entry name" value="CUBILIN-LIKE PROTEIN"/>
    <property type="match status" value="1"/>
</dbReference>
<reference evidence="4 5" key="2">
    <citation type="submission" date="2018-11" db="EMBL/GenBank/DDBJ databases">
        <authorList>
            <consortium name="Pathogen Informatics"/>
        </authorList>
    </citation>
    <scope>NUCLEOTIDE SEQUENCE [LARGE SCALE GENOMIC DNA]</scope>
    <source>
        <strain evidence="4 5">MHpl1</strain>
    </source>
</reference>
<dbReference type="WBParaSite" id="HPLM_0000242801-mRNA-1">
    <property type="protein sequence ID" value="HPLM_0000242801-mRNA-1"/>
    <property type="gene ID" value="HPLM_0000242801"/>
</dbReference>
<dbReference type="CDD" id="cd00041">
    <property type="entry name" value="CUB"/>
    <property type="match status" value="1"/>
</dbReference>
<evidence type="ECO:0000259" key="3">
    <source>
        <dbReference type="PROSITE" id="PS01180"/>
    </source>
</evidence>
<name>A0A0N4VYQ7_HAEPC</name>
<dbReference type="Pfam" id="PF00431">
    <property type="entry name" value="CUB"/>
    <property type="match status" value="1"/>
</dbReference>
<dbReference type="AlphaFoldDB" id="A0A0N4VYQ7"/>
<feature type="disulfide bond" evidence="2">
    <location>
        <begin position="25"/>
        <end position="52"/>
    </location>
</feature>
<keyword evidence="1 2" id="KW-1015">Disulfide bond</keyword>
<keyword evidence="5" id="KW-1185">Reference proteome</keyword>
<reference evidence="6" key="1">
    <citation type="submission" date="2017-02" db="UniProtKB">
        <authorList>
            <consortium name="WormBaseParasite"/>
        </authorList>
    </citation>
    <scope>IDENTIFICATION</scope>
</reference>
<dbReference type="Gene3D" id="2.60.120.290">
    <property type="entry name" value="Spermadhesin, CUB domain"/>
    <property type="match status" value="1"/>
</dbReference>
<dbReference type="PANTHER" id="PTHR46908:SF8">
    <property type="entry name" value="C-TYPE LECTIN DOMAIN-CONTAINING PROTEIN"/>
    <property type="match status" value="1"/>
</dbReference>